<feature type="compositionally biased region" description="Polar residues" evidence="1">
    <location>
        <begin position="683"/>
        <end position="693"/>
    </location>
</feature>
<comment type="caution">
    <text evidence="3">The sequence shown here is derived from an EMBL/GenBank/DDBJ whole genome shotgun (WGS) entry which is preliminary data.</text>
</comment>
<dbReference type="AlphaFoldDB" id="A0AAJ0LYF0"/>
<evidence type="ECO:0000313" key="3">
    <source>
        <dbReference type="EMBL" id="KAK3302255.1"/>
    </source>
</evidence>
<accession>A0AAJ0LYF0</accession>
<feature type="compositionally biased region" description="Low complexity" evidence="1">
    <location>
        <begin position="628"/>
        <end position="637"/>
    </location>
</feature>
<proteinExistence type="predicted"/>
<keyword evidence="2" id="KW-0472">Membrane</keyword>
<evidence type="ECO:0000256" key="1">
    <source>
        <dbReference type="SAM" id="MobiDB-lite"/>
    </source>
</evidence>
<evidence type="ECO:0000256" key="2">
    <source>
        <dbReference type="SAM" id="Phobius"/>
    </source>
</evidence>
<feature type="compositionally biased region" description="Polar residues" evidence="1">
    <location>
        <begin position="167"/>
        <end position="176"/>
    </location>
</feature>
<keyword evidence="2" id="KW-1133">Transmembrane helix</keyword>
<feature type="compositionally biased region" description="Gly residues" evidence="1">
    <location>
        <begin position="66"/>
        <end position="76"/>
    </location>
</feature>
<feature type="region of interest" description="Disordered" evidence="1">
    <location>
        <begin position="1"/>
        <end position="224"/>
    </location>
</feature>
<feature type="compositionally biased region" description="Acidic residues" evidence="1">
    <location>
        <begin position="90"/>
        <end position="103"/>
    </location>
</feature>
<reference evidence="3" key="1">
    <citation type="journal article" date="2023" name="Mol. Phylogenet. Evol.">
        <title>Genome-scale phylogeny and comparative genomics of the fungal order Sordariales.</title>
        <authorList>
            <person name="Hensen N."/>
            <person name="Bonometti L."/>
            <person name="Westerberg I."/>
            <person name="Brannstrom I.O."/>
            <person name="Guillou S."/>
            <person name="Cros-Aarteil S."/>
            <person name="Calhoun S."/>
            <person name="Haridas S."/>
            <person name="Kuo A."/>
            <person name="Mondo S."/>
            <person name="Pangilinan J."/>
            <person name="Riley R."/>
            <person name="LaButti K."/>
            <person name="Andreopoulos B."/>
            <person name="Lipzen A."/>
            <person name="Chen C."/>
            <person name="Yan M."/>
            <person name="Daum C."/>
            <person name="Ng V."/>
            <person name="Clum A."/>
            <person name="Steindorff A."/>
            <person name="Ohm R.A."/>
            <person name="Martin F."/>
            <person name="Silar P."/>
            <person name="Natvig D.O."/>
            <person name="Lalanne C."/>
            <person name="Gautier V."/>
            <person name="Ament-Velasquez S.L."/>
            <person name="Kruys A."/>
            <person name="Hutchinson M.I."/>
            <person name="Powell A.J."/>
            <person name="Barry K."/>
            <person name="Miller A.N."/>
            <person name="Grigoriev I.V."/>
            <person name="Debuchy R."/>
            <person name="Gladieux P."/>
            <person name="Hiltunen Thoren M."/>
            <person name="Johannesson H."/>
        </authorList>
    </citation>
    <scope>NUCLEOTIDE SEQUENCE</scope>
    <source>
        <strain evidence="3">CBS 333.67</strain>
    </source>
</reference>
<evidence type="ECO:0000313" key="4">
    <source>
        <dbReference type="Proteomes" id="UP001273166"/>
    </source>
</evidence>
<feature type="compositionally biased region" description="Basic and acidic residues" evidence="1">
    <location>
        <begin position="609"/>
        <end position="619"/>
    </location>
</feature>
<feature type="compositionally biased region" description="Basic and acidic residues" evidence="1">
    <location>
        <begin position="80"/>
        <end position="89"/>
    </location>
</feature>
<feature type="compositionally biased region" description="Low complexity" evidence="1">
    <location>
        <begin position="597"/>
        <end position="606"/>
    </location>
</feature>
<sequence>MAPLSSRSGHSRRRWANDAARLPPPNPLNARQDRGSEDADNGGRRFRFGKNNGNNDGNDDGDGEGRSGGIVGGGGRGRGRFGDNGRGNDDGDGNENGADDANGDSDGGGNRNSDSKGGSEKDGNGDDSDTRREDGGSGRGNRRIGDGFGFGFGFGRGKNDGDGSGNTNAAPDNSVNSTETSPPPPPTSAPSTSTSPQTTASTETTPPSTTVPAQTTAEITSTSSNPGVILLQPAVTASATSEVNENPTVTAFIPLITPSAVADSTNLSGAGEEEVESPNASSSVEPSVSGGATTTKRPFFTPGGGRGFNNRNGTSNRVGPPQVGMDRTAERVLISVGSIGGFILVCFIVWMVWRTMRKSRKDGDIHGSGTFPRDVPSKIPFFRRRAWQSLGESTTTQSRPPSYPEKASISVIPPGEGVFGSEKVQQPEPAAQPWPLNTPNVQLPLNNAYQLPALDPESMYSTGNPLKINTALTDSPVYSHQAQGSFSSTNAAHFGTLWTGHSNNPDDILQNSVSPVSYYNSQSIPTQQFTAPYPIYRQPSRTLTDVSSLSSGFGDGDFIMATIDSDNKNNDNNNIIITPPQPTAAAPHPYTARFSWMSQPQSQQQQHNLEQEPRPEPGQRRRRRRSSNRTLQLQRSSTVYTQASEDQPARFRSVASWVNQQTGRIQRAQQRHRPPSSPLSPSQGDNATSSSTDKAVVLLQGQGQGQGQGQVPGNPGIPGIPNLPPEEPSFGMMMDDEERPRKVESVVGKIVLR</sequence>
<feature type="compositionally biased region" description="Basic and acidic residues" evidence="1">
    <location>
        <begin position="113"/>
        <end position="136"/>
    </location>
</feature>
<dbReference type="Proteomes" id="UP001273166">
    <property type="component" value="Unassembled WGS sequence"/>
</dbReference>
<feature type="transmembrane region" description="Helical" evidence="2">
    <location>
        <begin position="332"/>
        <end position="353"/>
    </location>
</feature>
<keyword evidence="4" id="KW-1185">Reference proteome</keyword>
<organism evidence="3 4">
    <name type="scientific">Chaetomium strumarium</name>
    <dbReference type="NCBI Taxonomy" id="1170767"/>
    <lineage>
        <taxon>Eukaryota</taxon>
        <taxon>Fungi</taxon>
        <taxon>Dikarya</taxon>
        <taxon>Ascomycota</taxon>
        <taxon>Pezizomycotina</taxon>
        <taxon>Sordariomycetes</taxon>
        <taxon>Sordariomycetidae</taxon>
        <taxon>Sordariales</taxon>
        <taxon>Chaetomiaceae</taxon>
        <taxon>Chaetomium</taxon>
    </lineage>
</organism>
<feature type="compositionally biased region" description="Basic and acidic residues" evidence="1">
    <location>
        <begin position="31"/>
        <end position="43"/>
    </location>
</feature>
<dbReference type="RefSeq" id="XP_062718035.1">
    <property type="nucleotide sequence ID" value="XM_062870565.1"/>
</dbReference>
<dbReference type="GeneID" id="87889394"/>
<keyword evidence="2" id="KW-0812">Transmembrane</keyword>
<feature type="compositionally biased region" description="Low complexity" evidence="1">
    <location>
        <begin position="711"/>
        <end position="720"/>
    </location>
</feature>
<gene>
    <name evidence="3" type="ORF">B0T15DRAFT_561977</name>
</gene>
<name>A0AAJ0LYF0_9PEZI</name>
<feature type="compositionally biased region" description="Polar residues" evidence="1">
    <location>
        <begin position="211"/>
        <end position="224"/>
    </location>
</feature>
<feature type="compositionally biased region" description="Gly residues" evidence="1">
    <location>
        <begin position="146"/>
        <end position="156"/>
    </location>
</feature>
<reference evidence="3" key="2">
    <citation type="submission" date="2023-06" db="EMBL/GenBank/DDBJ databases">
        <authorList>
            <consortium name="Lawrence Berkeley National Laboratory"/>
            <person name="Mondo S.J."/>
            <person name="Hensen N."/>
            <person name="Bonometti L."/>
            <person name="Westerberg I."/>
            <person name="Brannstrom I.O."/>
            <person name="Guillou S."/>
            <person name="Cros-Aarteil S."/>
            <person name="Calhoun S."/>
            <person name="Haridas S."/>
            <person name="Kuo A."/>
            <person name="Pangilinan J."/>
            <person name="Riley R."/>
            <person name="Labutti K."/>
            <person name="Andreopoulos B."/>
            <person name="Lipzen A."/>
            <person name="Chen C."/>
            <person name="Yanf M."/>
            <person name="Daum C."/>
            <person name="Ng V."/>
            <person name="Clum A."/>
            <person name="Steindorff A."/>
            <person name="Ohm R."/>
            <person name="Martin F."/>
            <person name="Silar P."/>
            <person name="Natvig D."/>
            <person name="Lalanne C."/>
            <person name="Gautier V."/>
            <person name="Ament-Velasquez S.L."/>
            <person name="Kruys A."/>
            <person name="Hutchinson M.I."/>
            <person name="Powell A.J."/>
            <person name="Barry K."/>
            <person name="Miller A.N."/>
            <person name="Grigoriev I.V."/>
            <person name="Debuchy R."/>
            <person name="Gladieux P."/>
            <person name="Thoren M.H."/>
            <person name="Johannesson H."/>
        </authorList>
    </citation>
    <scope>NUCLEOTIDE SEQUENCE</scope>
    <source>
        <strain evidence="3">CBS 333.67</strain>
    </source>
</reference>
<feature type="region of interest" description="Disordered" evidence="1">
    <location>
        <begin position="597"/>
        <end position="753"/>
    </location>
</feature>
<feature type="compositionally biased region" description="Polar residues" evidence="1">
    <location>
        <begin position="656"/>
        <end position="668"/>
    </location>
</feature>
<feature type="compositionally biased region" description="Polar residues" evidence="1">
    <location>
        <begin position="278"/>
        <end position="296"/>
    </location>
</feature>
<protein>
    <submittedName>
        <fullName evidence="3">Uncharacterized protein</fullName>
    </submittedName>
</protein>
<dbReference type="EMBL" id="JAUDZG010000007">
    <property type="protein sequence ID" value="KAK3302255.1"/>
    <property type="molecule type" value="Genomic_DNA"/>
</dbReference>
<feature type="compositionally biased region" description="Low complexity" evidence="1">
    <location>
        <begin position="189"/>
        <end position="210"/>
    </location>
</feature>
<feature type="region of interest" description="Disordered" evidence="1">
    <location>
        <begin position="264"/>
        <end position="323"/>
    </location>
</feature>